<comment type="domain">
    <text evidence="7">Histidine-containing phosphotransfer domain (HPt) contains an active histidine that mediates the phosphotransfer.</text>
</comment>
<dbReference type="InterPro" id="IPR036641">
    <property type="entry name" value="HPT_dom_sf"/>
</dbReference>
<evidence type="ECO:0000256" key="6">
    <source>
        <dbReference type="PROSITE-ProRule" id="PRU00110"/>
    </source>
</evidence>
<protein>
    <recommendedName>
        <fullName evidence="7">Histidine-containing phosphotransfer protein</fullName>
    </recommendedName>
</protein>
<dbReference type="SUPFAM" id="SSF47226">
    <property type="entry name" value="Histidine-containing phosphotransfer domain, HPT domain"/>
    <property type="match status" value="1"/>
</dbReference>
<dbReference type="GO" id="GO:0009927">
    <property type="term" value="F:histidine phosphotransfer kinase activity"/>
    <property type="evidence" value="ECO:0007669"/>
    <property type="project" value="UniProtKB-UniRule"/>
</dbReference>
<dbReference type="FunFam" id="1.20.120.160:FF:000001">
    <property type="entry name" value="Histidine-containing phosphotransfer protein 1"/>
    <property type="match status" value="1"/>
</dbReference>
<accession>A0AAN9P5I9</accession>
<reference evidence="9 10" key="1">
    <citation type="submission" date="2024-01" db="EMBL/GenBank/DDBJ databases">
        <title>The genomes of 5 underutilized Papilionoideae crops provide insights into root nodulation and disease resistance.</title>
        <authorList>
            <person name="Yuan L."/>
        </authorList>
    </citation>
    <scope>NUCLEOTIDE SEQUENCE [LARGE SCALE GENOMIC DNA]</scope>
    <source>
        <strain evidence="9">LY-2023</strain>
        <tissue evidence="9">Leaf</tissue>
    </source>
</reference>
<keyword evidence="10" id="KW-1185">Reference proteome</keyword>
<evidence type="ECO:0000256" key="5">
    <source>
        <dbReference type="ARBA" id="ARBA00023242"/>
    </source>
</evidence>
<keyword evidence="5" id="KW-0539">Nucleus</keyword>
<dbReference type="PANTHER" id="PTHR28242">
    <property type="entry name" value="PHOSPHORELAY INTERMEDIATE PROTEIN YPD1"/>
    <property type="match status" value="1"/>
</dbReference>
<dbReference type="GO" id="GO:0005634">
    <property type="term" value="C:nucleus"/>
    <property type="evidence" value="ECO:0007669"/>
    <property type="project" value="UniProtKB-SubCell"/>
</dbReference>
<keyword evidence="4 7" id="KW-0902">Two-component regulatory system</keyword>
<dbReference type="InterPro" id="IPR045871">
    <property type="entry name" value="AHP1-5/YPD1"/>
</dbReference>
<evidence type="ECO:0000256" key="3">
    <source>
        <dbReference type="ARBA" id="ARBA00022990"/>
    </source>
</evidence>
<dbReference type="PROSITE" id="PS50894">
    <property type="entry name" value="HPT"/>
    <property type="match status" value="1"/>
</dbReference>
<feature type="domain" description="HPt" evidence="8">
    <location>
        <begin position="38"/>
        <end position="140"/>
    </location>
</feature>
<organism evidence="9 10">
    <name type="scientific">Clitoria ternatea</name>
    <name type="common">Butterfly pea</name>
    <dbReference type="NCBI Taxonomy" id="43366"/>
    <lineage>
        <taxon>Eukaryota</taxon>
        <taxon>Viridiplantae</taxon>
        <taxon>Streptophyta</taxon>
        <taxon>Embryophyta</taxon>
        <taxon>Tracheophyta</taxon>
        <taxon>Spermatophyta</taxon>
        <taxon>Magnoliopsida</taxon>
        <taxon>eudicotyledons</taxon>
        <taxon>Gunneridae</taxon>
        <taxon>Pentapetalae</taxon>
        <taxon>rosids</taxon>
        <taxon>fabids</taxon>
        <taxon>Fabales</taxon>
        <taxon>Fabaceae</taxon>
        <taxon>Papilionoideae</taxon>
        <taxon>50 kb inversion clade</taxon>
        <taxon>NPAAA clade</taxon>
        <taxon>indigoferoid/millettioid clade</taxon>
        <taxon>Phaseoleae</taxon>
        <taxon>Clitoria</taxon>
    </lineage>
</organism>
<comment type="subcellular location">
    <subcellularLocation>
        <location evidence="7">Cytoplasm</location>
        <location evidence="7">Cytosol</location>
    </subcellularLocation>
    <subcellularLocation>
        <location evidence="7">Nucleus</location>
    </subcellularLocation>
</comment>
<feature type="modified residue" description="Phosphohistidine" evidence="6">
    <location>
        <position position="79"/>
    </location>
</feature>
<evidence type="ECO:0000256" key="2">
    <source>
        <dbReference type="ARBA" id="ARBA00022864"/>
    </source>
</evidence>
<name>A0AAN9P5I9_CLITE</name>
<keyword evidence="2 7" id="KW-0932">Cytokinin signaling pathway</keyword>
<evidence type="ECO:0000256" key="7">
    <source>
        <dbReference type="RuleBase" id="RU369004"/>
    </source>
</evidence>
<dbReference type="EMBL" id="JAYKXN010000005">
    <property type="protein sequence ID" value="KAK7285424.1"/>
    <property type="molecule type" value="Genomic_DNA"/>
</dbReference>
<sequence>MDLIQLQRKHRDHHVAMLHEGFVDEQFNIVHNLQDESSPYFFIEILTMFFGDSEKLLNNMAQALNQKPMNFKSLDELVHQYKGNCASVGAARIQNVCINFKPFCEAQNLEGCIRCFQELQQEYSLLKNKVQYLIKLQQEIQAAGASITKMK</sequence>
<keyword evidence="1" id="KW-0963">Cytoplasm</keyword>
<dbReference type="InterPro" id="IPR008207">
    <property type="entry name" value="Sig_transdc_His_kin_Hpt_dom"/>
</dbReference>
<dbReference type="Proteomes" id="UP001359559">
    <property type="component" value="Unassembled WGS sequence"/>
</dbReference>
<proteinExistence type="predicted"/>
<gene>
    <name evidence="9" type="ORF">RJT34_20194</name>
</gene>
<dbReference type="AlphaFoldDB" id="A0AAN9P5I9"/>
<dbReference type="GO" id="GO:0043424">
    <property type="term" value="F:protein histidine kinase binding"/>
    <property type="evidence" value="ECO:0007669"/>
    <property type="project" value="UniProtKB-UniRule"/>
</dbReference>
<comment type="caution">
    <text evidence="9">The sequence shown here is derived from an EMBL/GenBank/DDBJ whole genome shotgun (WGS) entry which is preliminary data.</text>
</comment>
<evidence type="ECO:0000313" key="9">
    <source>
        <dbReference type="EMBL" id="KAK7285424.1"/>
    </source>
</evidence>
<dbReference type="PANTHER" id="PTHR28242:SF13">
    <property type="entry name" value="HISTIDINE-CONTAINING PHOSPHOTRANSFER PROTEIN 5"/>
    <property type="match status" value="1"/>
</dbReference>
<comment type="function">
    <text evidence="7">Functions as a two-component phosphorelay mediators between cytokinin sensor histidine kinases and response regulators (B-type ARRs). Plays an important role in propagating cytokinin signal transduction.</text>
</comment>
<evidence type="ECO:0000256" key="1">
    <source>
        <dbReference type="ARBA" id="ARBA00022490"/>
    </source>
</evidence>
<keyword evidence="6" id="KW-0597">Phosphoprotein</keyword>
<dbReference type="Gene3D" id="1.20.120.160">
    <property type="entry name" value="HPT domain"/>
    <property type="match status" value="1"/>
</dbReference>
<dbReference type="Pfam" id="PF01627">
    <property type="entry name" value="Hpt"/>
    <property type="match status" value="1"/>
</dbReference>
<evidence type="ECO:0000313" key="10">
    <source>
        <dbReference type="Proteomes" id="UP001359559"/>
    </source>
</evidence>
<dbReference type="GO" id="GO:0000160">
    <property type="term" value="P:phosphorelay signal transduction system"/>
    <property type="evidence" value="ECO:0007669"/>
    <property type="project" value="UniProtKB-UniRule"/>
</dbReference>
<evidence type="ECO:0000256" key="4">
    <source>
        <dbReference type="ARBA" id="ARBA00023012"/>
    </source>
</evidence>
<dbReference type="GO" id="GO:0009736">
    <property type="term" value="P:cytokinin-activated signaling pathway"/>
    <property type="evidence" value="ECO:0007669"/>
    <property type="project" value="UniProtKB-KW"/>
</dbReference>
<dbReference type="GO" id="GO:0005829">
    <property type="term" value="C:cytosol"/>
    <property type="evidence" value="ECO:0007669"/>
    <property type="project" value="UniProtKB-SubCell"/>
</dbReference>
<evidence type="ECO:0000259" key="8">
    <source>
        <dbReference type="PROSITE" id="PS50894"/>
    </source>
</evidence>
<keyword evidence="3" id="KW-0007">Acetylation</keyword>